<dbReference type="InterPro" id="IPR027417">
    <property type="entry name" value="P-loop_NTPase"/>
</dbReference>
<gene>
    <name evidence="5" type="ORF">UX45_C0013G0005</name>
</gene>
<name>A0A0G1RS09_9BACT</name>
<feature type="domain" description="AAA+ ATPase" evidence="4">
    <location>
        <begin position="330"/>
        <end position="466"/>
    </location>
</feature>
<evidence type="ECO:0000313" key="6">
    <source>
        <dbReference type="Proteomes" id="UP000034705"/>
    </source>
</evidence>
<dbReference type="Gene3D" id="1.10.8.60">
    <property type="match status" value="1"/>
</dbReference>
<dbReference type="InterPro" id="IPR050168">
    <property type="entry name" value="AAA_ATPase_domain"/>
</dbReference>
<dbReference type="InterPro" id="IPR003960">
    <property type="entry name" value="ATPase_AAA_CS"/>
</dbReference>
<dbReference type="InterPro" id="IPR003593">
    <property type="entry name" value="AAA+_ATPase"/>
</dbReference>
<dbReference type="SUPFAM" id="SSF52540">
    <property type="entry name" value="P-loop containing nucleoside triphosphate hydrolases"/>
    <property type="match status" value="1"/>
</dbReference>
<dbReference type="EMBL" id="LCMG01000013">
    <property type="protein sequence ID" value="KKU32728.1"/>
    <property type="molecule type" value="Genomic_DNA"/>
</dbReference>
<dbReference type="Proteomes" id="UP000034705">
    <property type="component" value="Unassembled WGS sequence"/>
</dbReference>
<comment type="similarity">
    <text evidence="3">Belongs to the AAA ATPase family.</text>
</comment>
<dbReference type="GO" id="GO:0005524">
    <property type="term" value="F:ATP binding"/>
    <property type="evidence" value="ECO:0007669"/>
    <property type="project" value="UniProtKB-KW"/>
</dbReference>
<dbReference type="PROSITE" id="PS00674">
    <property type="entry name" value="AAA"/>
    <property type="match status" value="1"/>
</dbReference>
<dbReference type="Pfam" id="PF00004">
    <property type="entry name" value="AAA"/>
    <property type="match status" value="1"/>
</dbReference>
<dbReference type="GO" id="GO:0016887">
    <property type="term" value="F:ATP hydrolysis activity"/>
    <property type="evidence" value="ECO:0007669"/>
    <property type="project" value="InterPro"/>
</dbReference>
<evidence type="ECO:0000256" key="1">
    <source>
        <dbReference type="ARBA" id="ARBA00022741"/>
    </source>
</evidence>
<keyword evidence="2 3" id="KW-0067">ATP-binding</keyword>
<dbReference type="AlphaFoldDB" id="A0A0G1RS09"/>
<evidence type="ECO:0000256" key="3">
    <source>
        <dbReference type="RuleBase" id="RU003651"/>
    </source>
</evidence>
<evidence type="ECO:0000256" key="2">
    <source>
        <dbReference type="ARBA" id="ARBA00022840"/>
    </source>
</evidence>
<keyword evidence="1 3" id="KW-0547">Nucleotide-binding</keyword>
<organism evidence="5 6">
    <name type="scientific">Candidatus Uhrbacteria bacterium GW2011_GWF2_46_218</name>
    <dbReference type="NCBI Taxonomy" id="1619001"/>
    <lineage>
        <taxon>Bacteria</taxon>
        <taxon>Candidatus Uhriibacteriota</taxon>
    </lineage>
</organism>
<dbReference type="InterPro" id="IPR003959">
    <property type="entry name" value="ATPase_AAA_core"/>
</dbReference>
<comment type="caution">
    <text evidence="5">The sequence shown here is derived from an EMBL/GenBank/DDBJ whole genome shotgun (WGS) entry which is preliminary data.</text>
</comment>
<dbReference type="SMART" id="SM00382">
    <property type="entry name" value="AAA"/>
    <property type="match status" value="1"/>
</dbReference>
<sequence>MAKKQPLPFPVFPHWYLKDLVGVLRDRKAQVVLLYGDVRCFLPNPTSRPGEKESYLEFPLFLRKALENGRMVLFYDIASGIQFLRPEMEAVFKQESGFQTPAPAGGDPIALARAELQQEKELPKDPEACLRLMDRVIKNTDKVTIVIRSAHFLAPHVGSQGTQMMNERVIIERLRNWSMDQDIRSRGNLVFLLTDEVAKVTEELRQGNTGVYQIYIPKPTFEERLAFLLTCHHPPAFPKGITLEMLVHATQGLSLRQMQEILDETRRHSDALNLSAIKKAKRKVLVDEYGDLMDIVEPARGLEDIGGLEHIKTFLAEVLHGIASGDHRLVPMGITLTGPPGTGKTAIVEALAYEAGFNFVKTKNIRSMWLGESEARMQKLVYALRDMAPVVVMNDEADLAEAQRDSPHGDSGVSERLMKMWMEFLSDPKIRGQVLVINCTNRPDRMDAALKRSGRSDEIILLPMPSREERDPIFRVMFKRHQVKTDITDLTPFVLATSGMSGADIEQVVLRAHRLASRENDGMVTGEILQNTIGDFIPGDNQQQIDMMTMAGLLACRSRRLLPRCTKEMVEHICARGLVPDMDRMVNQLRAHGLLT</sequence>
<evidence type="ECO:0000259" key="4">
    <source>
        <dbReference type="SMART" id="SM00382"/>
    </source>
</evidence>
<dbReference type="Gene3D" id="3.40.50.300">
    <property type="entry name" value="P-loop containing nucleotide triphosphate hydrolases"/>
    <property type="match status" value="1"/>
</dbReference>
<reference evidence="5 6" key="1">
    <citation type="journal article" date="2015" name="Nature">
        <title>rRNA introns, odd ribosomes, and small enigmatic genomes across a large radiation of phyla.</title>
        <authorList>
            <person name="Brown C.T."/>
            <person name="Hug L.A."/>
            <person name="Thomas B.C."/>
            <person name="Sharon I."/>
            <person name="Castelle C.J."/>
            <person name="Singh A."/>
            <person name="Wilkins M.J."/>
            <person name="Williams K.H."/>
            <person name="Banfield J.F."/>
        </authorList>
    </citation>
    <scope>NUCLEOTIDE SEQUENCE [LARGE SCALE GENOMIC DNA]</scope>
</reference>
<accession>A0A0G1RS09</accession>
<evidence type="ECO:0000313" key="5">
    <source>
        <dbReference type="EMBL" id="KKU32728.1"/>
    </source>
</evidence>
<dbReference type="CDD" id="cd19481">
    <property type="entry name" value="RecA-like_protease"/>
    <property type="match status" value="1"/>
</dbReference>
<dbReference type="PANTHER" id="PTHR23077:SF171">
    <property type="entry name" value="NUCLEAR VALOSIN-CONTAINING PROTEIN-LIKE"/>
    <property type="match status" value="1"/>
</dbReference>
<dbReference type="PANTHER" id="PTHR23077">
    <property type="entry name" value="AAA-FAMILY ATPASE"/>
    <property type="match status" value="1"/>
</dbReference>
<protein>
    <submittedName>
        <fullName evidence="5">AAA ATPase central domain protein</fullName>
    </submittedName>
</protein>
<proteinExistence type="inferred from homology"/>